<gene>
    <name evidence="3" type="ORF">AB835_13605</name>
</gene>
<dbReference type="FunFam" id="3.40.50.720:FF:000084">
    <property type="entry name" value="Short-chain dehydrogenase reductase"/>
    <property type="match status" value="1"/>
</dbReference>
<comment type="caution">
    <text evidence="3">The sequence shown here is derived from an EMBL/GenBank/DDBJ whole genome shotgun (WGS) entry which is preliminary data.</text>
</comment>
<dbReference type="InterPro" id="IPR002347">
    <property type="entry name" value="SDR_fam"/>
</dbReference>
<dbReference type="Proteomes" id="UP000242502">
    <property type="component" value="Unassembled WGS sequence"/>
</dbReference>
<evidence type="ECO:0000313" key="4">
    <source>
        <dbReference type="Proteomes" id="UP000242502"/>
    </source>
</evidence>
<reference evidence="3 4" key="1">
    <citation type="journal article" date="2016" name="Appl. Environ. Microbiol.">
        <title>Lack of Overt Genome Reduction in the Bryostatin-Producing Bryozoan Symbiont "Candidatus Endobugula sertula".</title>
        <authorList>
            <person name="Miller I.J."/>
            <person name="Vanee N."/>
            <person name="Fong S.S."/>
            <person name="Lim-Fong G.E."/>
            <person name="Kwan J.C."/>
        </authorList>
    </citation>
    <scope>NUCLEOTIDE SEQUENCE [LARGE SCALE GENOMIC DNA]</scope>
    <source>
        <strain evidence="3">AB1-4</strain>
    </source>
</reference>
<keyword evidence="2" id="KW-0560">Oxidoreductase</keyword>
<protein>
    <submittedName>
        <fullName evidence="3">Short-chain dehydrogenase</fullName>
    </submittedName>
</protein>
<dbReference type="PANTHER" id="PTHR24321:SF8">
    <property type="entry name" value="ESTRADIOL 17-BETA-DEHYDROGENASE 8-RELATED"/>
    <property type="match status" value="1"/>
</dbReference>
<dbReference type="Gene3D" id="3.40.50.720">
    <property type="entry name" value="NAD(P)-binding Rossmann-like Domain"/>
    <property type="match status" value="1"/>
</dbReference>
<dbReference type="InterPro" id="IPR020904">
    <property type="entry name" value="Sc_DH/Rdtase_CS"/>
</dbReference>
<dbReference type="PRINTS" id="PR00081">
    <property type="entry name" value="GDHRDH"/>
</dbReference>
<proteinExistence type="inferred from homology"/>
<evidence type="ECO:0000256" key="2">
    <source>
        <dbReference type="ARBA" id="ARBA00023002"/>
    </source>
</evidence>
<dbReference type="NCBIfam" id="NF005559">
    <property type="entry name" value="PRK07231.1"/>
    <property type="match status" value="1"/>
</dbReference>
<dbReference type="PRINTS" id="PR00080">
    <property type="entry name" value="SDRFAMILY"/>
</dbReference>
<sequence length="254" mass="27070">MLDDKTAIITGGANGIGKATAKLFAEEGANVVIVDVDRISGNQVVEEIKKINPSVYFICSDVTLSQECKWIACDVINRFKNIDILFNNVGITHRATVLDTSEQEWDRVMDVNVRSFFLMSKCVIPIMQTAGGGVIVNVASGWGLVGGSKAVSYCASKGAVVLLTKAMALDHGVDNIRINCICPGDTDTNLLRTEAMQLGEPENALVEASMQRPLQRIGKPEEIAQAVLFLASPCSSFMTGEAMVVDGGGLAGSQ</sequence>
<dbReference type="GO" id="GO:0016491">
    <property type="term" value="F:oxidoreductase activity"/>
    <property type="evidence" value="ECO:0007669"/>
    <property type="project" value="UniProtKB-KW"/>
</dbReference>
<dbReference type="SUPFAM" id="SSF51735">
    <property type="entry name" value="NAD(P)-binding Rossmann-fold domains"/>
    <property type="match status" value="1"/>
</dbReference>
<dbReference type="PROSITE" id="PS00061">
    <property type="entry name" value="ADH_SHORT"/>
    <property type="match status" value="1"/>
</dbReference>
<name>A0A1D2QLW1_9GAMM</name>
<dbReference type="STRING" id="62101.AB835_13605"/>
<dbReference type="Pfam" id="PF13561">
    <property type="entry name" value="adh_short_C2"/>
    <property type="match status" value="1"/>
</dbReference>
<organism evidence="3 4">
    <name type="scientific">Candidatus Endobugula sertula</name>
    <name type="common">Bugula neritina bacterial symbiont</name>
    <dbReference type="NCBI Taxonomy" id="62101"/>
    <lineage>
        <taxon>Bacteria</taxon>
        <taxon>Pseudomonadati</taxon>
        <taxon>Pseudomonadota</taxon>
        <taxon>Gammaproteobacteria</taxon>
        <taxon>Cellvibrionales</taxon>
        <taxon>Cellvibrionaceae</taxon>
        <taxon>Candidatus Endobugula</taxon>
    </lineage>
</organism>
<accession>A0A1D2QLW1</accession>
<dbReference type="AlphaFoldDB" id="A0A1D2QLW1"/>
<dbReference type="CDD" id="cd05233">
    <property type="entry name" value="SDR_c"/>
    <property type="match status" value="1"/>
</dbReference>
<comment type="similarity">
    <text evidence="1">Belongs to the short-chain dehydrogenases/reductases (SDR) family.</text>
</comment>
<evidence type="ECO:0000313" key="3">
    <source>
        <dbReference type="EMBL" id="ODS22553.1"/>
    </source>
</evidence>
<evidence type="ECO:0000256" key="1">
    <source>
        <dbReference type="ARBA" id="ARBA00006484"/>
    </source>
</evidence>
<dbReference type="PANTHER" id="PTHR24321">
    <property type="entry name" value="DEHYDROGENASES, SHORT CHAIN"/>
    <property type="match status" value="1"/>
</dbReference>
<dbReference type="EMBL" id="MDLC01000069">
    <property type="protein sequence ID" value="ODS22553.1"/>
    <property type="molecule type" value="Genomic_DNA"/>
</dbReference>
<dbReference type="InterPro" id="IPR036291">
    <property type="entry name" value="NAD(P)-bd_dom_sf"/>
</dbReference>